<dbReference type="STRING" id="1858805.M5FQB3"/>
<dbReference type="HOGENOM" id="CLU_1204730_0_0_1"/>
<evidence type="ECO:0000313" key="4">
    <source>
        <dbReference type="Proteomes" id="UP000030653"/>
    </source>
</evidence>
<dbReference type="PANTHER" id="PTHR23115">
    <property type="entry name" value="TRANSLATION FACTOR"/>
    <property type="match status" value="1"/>
</dbReference>
<dbReference type="InterPro" id="IPR027417">
    <property type="entry name" value="P-loop_NTPase"/>
</dbReference>
<organism evidence="3 4">
    <name type="scientific">Dacryopinax primogenitus (strain DJM 731)</name>
    <name type="common">Brown rot fungus</name>
    <dbReference type="NCBI Taxonomy" id="1858805"/>
    <lineage>
        <taxon>Eukaryota</taxon>
        <taxon>Fungi</taxon>
        <taxon>Dikarya</taxon>
        <taxon>Basidiomycota</taxon>
        <taxon>Agaricomycotina</taxon>
        <taxon>Dacrymycetes</taxon>
        <taxon>Dacrymycetales</taxon>
        <taxon>Dacrymycetaceae</taxon>
        <taxon>Dacryopinax</taxon>
    </lineage>
</organism>
<dbReference type="InterPro" id="IPR050100">
    <property type="entry name" value="TRAFAC_GTPase_members"/>
</dbReference>
<keyword evidence="1" id="KW-0547">Nucleotide-binding</keyword>
<dbReference type="OrthoDB" id="342024at2759"/>
<dbReference type="GeneID" id="63692088"/>
<dbReference type="GO" id="GO:0005525">
    <property type="term" value="F:GTP binding"/>
    <property type="evidence" value="ECO:0007669"/>
    <property type="project" value="UniProtKB-KW"/>
</dbReference>
<proteinExistence type="predicted"/>
<protein>
    <submittedName>
        <fullName evidence="3">Uncharacterized protein</fullName>
    </submittedName>
</protein>
<dbReference type="SUPFAM" id="SSF52540">
    <property type="entry name" value="P-loop containing nucleoside triphosphate hydrolases"/>
    <property type="match status" value="1"/>
</dbReference>
<dbReference type="Gene3D" id="3.40.50.300">
    <property type="entry name" value="P-loop containing nucleotide triphosphate hydrolases"/>
    <property type="match status" value="1"/>
</dbReference>
<sequence>MGELKAGISKDGQPCEHALSPSTLSTLSQDSHFRVIIKWTSTFIKKVGYNPKSVPFIPISSWHCDNMLEESTNMPWYKGWTKEMKAGVIKGKTLLDTIDAIEPPVCLSHKPLCLPLQDVHKIGGIGTIPSSPLRCIMSSLLSVSVSFNVKNMSVKDICWGNIASDSKNDPAKGAASFNTQVIVLNHPNQICTTHPTYKNEPVCHILLLLLSLTISSQTTQAIITSPLFHT</sequence>
<name>M5FQB3_DACPD</name>
<dbReference type="Proteomes" id="UP000030653">
    <property type="component" value="Unassembled WGS sequence"/>
</dbReference>
<evidence type="ECO:0000313" key="3">
    <source>
        <dbReference type="EMBL" id="EJT96864.1"/>
    </source>
</evidence>
<keyword evidence="2" id="KW-0342">GTP-binding</keyword>
<evidence type="ECO:0000256" key="2">
    <source>
        <dbReference type="ARBA" id="ARBA00023134"/>
    </source>
</evidence>
<dbReference type="AlphaFoldDB" id="M5FQB3"/>
<reference evidence="3 4" key="1">
    <citation type="journal article" date="2012" name="Science">
        <title>The Paleozoic origin of enzymatic lignin decomposition reconstructed from 31 fungal genomes.</title>
        <authorList>
            <person name="Floudas D."/>
            <person name="Binder M."/>
            <person name="Riley R."/>
            <person name="Barry K."/>
            <person name="Blanchette R.A."/>
            <person name="Henrissat B."/>
            <person name="Martinez A.T."/>
            <person name="Otillar R."/>
            <person name="Spatafora J.W."/>
            <person name="Yadav J.S."/>
            <person name="Aerts A."/>
            <person name="Benoit I."/>
            <person name="Boyd A."/>
            <person name="Carlson A."/>
            <person name="Copeland A."/>
            <person name="Coutinho P.M."/>
            <person name="de Vries R.P."/>
            <person name="Ferreira P."/>
            <person name="Findley K."/>
            <person name="Foster B."/>
            <person name="Gaskell J."/>
            <person name="Glotzer D."/>
            <person name="Gorecki P."/>
            <person name="Heitman J."/>
            <person name="Hesse C."/>
            <person name="Hori C."/>
            <person name="Igarashi K."/>
            <person name="Jurgens J.A."/>
            <person name="Kallen N."/>
            <person name="Kersten P."/>
            <person name="Kohler A."/>
            <person name="Kuees U."/>
            <person name="Kumar T.K.A."/>
            <person name="Kuo A."/>
            <person name="LaButti K."/>
            <person name="Larrondo L.F."/>
            <person name="Lindquist E."/>
            <person name="Ling A."/>
            <person name="Lombard V."/>
            <person name="Lucas S."/>
            <person name="Lundell T."/>
            <person name="Martin R."/>
            <person name="McLaughlin D.J."/>
            <person name="Morgenstern I."/>
            <person name="Morin E."/>
            <person name="Murat C."/>
            <person name="Nagy L.G."/>
            <person name="Nolan M."/>
            <person name="Ohm R.A."/>
            <person name="Patyshakuliyeva A."/>
            <person name="Rokas A."/>
            <person name="Ruiz-Duenas F.J."/>
            <person name="Sabat G."/>
            <person name="Salamov A."/>
            <person name="Samejima M."/>
            <person name="Schmutz J."/>
            <person name="Slot J.C."/>
            <person name="St John F."/>
            <person name="Stenlid J."/>
            <person name="Sun H."/>
            <person name="Sun S."/>
            <person name="Syed K."/>
            <person name="Tsang A."/>
            <person name="Wiebenga A."/>
            <person name="Young D."/>
            <person name="Pisabarro A."/>
            <person name="Eastwood D.C."/>
            <person name="Martin F."/>
            <person name="Cullen D."/>
            <person name="Grigoriev I.V."/>
            <person name="Hibbett D.S."/>
        </authorList>
    </citation>
    <scope>NUCLEOTIDE SEQUENCE [LARGE SCALE GENOMIC DNA]</scope>
    <source>
        <strain evidence="3 4">DJM-731 SS1</strain>
    </source>
</reference>
<dbReference type="EMBL" id="JH795879">
    <property type="protein sequence ID" value="EJT96864.1"/>
    <property type="molecule type" value="Genomic_DNA"/>
</dbReference>
<accession>M5FQB3</accession>
<evidence type="ECO:0000256" key="1">
    <source>
        <dbReference type="ARBA" id="ARBA00022741"/>
    </source>
</evidence>
<dbReference type="RefSeq" id="XP_040623762.1">
    <property type="nucleotide sequence ID" value="XM_040777026.1"/>
</dbReference>
<gene>
    <name evidence="3" type="ORF">DACRYDRAFT_91848</name>
</gene>
<keyword evidence="4" id="KW-1185">Reference proteome</keyword>